<dbReference type="EMBL" id="LAZR01040515">
    <property type="protein sequence ID" value="KKL14293.1"/>
    <property type="molecule type" value="Genomic_DNA"/>
</dbReference>
<dbReference type="GO" id="GO:0051287">
    <property type="term" value="F:NAD binding"/>
    <property type="evidence" value="ECO:0007669"/>
    <property type="project" value="InterPro"/>
</dbReference>
<gene>
    <name evidence="2" type="ORF">LCGC14_2517180</name>
</gene>
<protein>
    <recommendedName>
        <fullName evidence="1">Malic enzyme NAD-binding domain-containing protein</fullName>
    </recommendedName>
</protein>
<organism evidence="2">
    <name type="scientific">marine sediment metagenome</name>
    <dbReference type="NCBI Taxonomy" id="412755"/>
    <lineage>
        <taxon>unclassified sequences</taxon>
        <taxon>metagenomes</taxon>
        <taxon>ecological metagenomes</taxon>
    </lineage>
</organism>
<evidence type="ECO:0000259" key="1">
    <source>
        <dbReference type="Pfam" id="PF03949"/>
    </source>
</evidence>
<sequence>VLVFPGFFRGLLDAGVKRVDRRLFAAAAHALADVCGEPTPERVIPNVLDPGCDVGAAVAKSVAQEAACMACEASS</sequence>
<proteinExistence type="predicted"/>
<dbReference type="AlphaFoldDB" id="A0A0F9DQW3"/>
<comment type="caution">
    <text evidence="2">The sequence shown here is derived from an EMBL/GenBank/DDBJ whole genome shotgun (WGS) entry which is preliminary data.</text>
</comment>
<accession>A0A0F9DQW3</accession>
<dbReference type="InterPro" id="IPR012302">
    <property type="entry name" value="Malic_NAD-bd"/>
</dbReference>
<dbReference type="InterPro" id="IPR036291">
    <property type="entry name" value="NAD(P)-bd_dom_sf"/>
</dbReference>
<dbReference type="SUPFAM" id="SSF51735">
    <property type="entry name" value="NAD(P)-binding Rossmann-fold domains"/>
    <property type="match status" value="1"/>
</dbReference>
<dbReference type="Gene3D" id="3.40.50.720">
    <property type="entry name" value="NAD(P)-binding Rossmann-like Domain"/>
    <property type="match status" value="1"/>
</dbReference>
<evidence type="ECO:0000313" key="2">
    <source>
        <dbReference type="EMBL" id="KKL14293.1"/>
    </source>
</evidence>
<feature type="non-terminal residue" evidence="2">
    <location>
        <position position="1"/>
    </location>
</feature>
<dbReference type="Pfam" id="PF03949">
    <property type="entry name" value="Malic_M"/>
    <property type="match status" value="1"/>
</dbReference>
<name>A0A0F9DQW3_9ZZZZ</name>
<reference evidence="2" key="1">
    <citation type="journal article" date="2015" name="Nature">
        <title>Complex archaea that bridge the gap between prokaryotes and eukaryotes.</title>
        <authorList>
            <person name="Spang A."/>
            <person name="Saw J.H."/>
            <person name="Jorgensen S.L."/>
            <person name="Zaremba-Niedzwiedzka K."/>
            <person name="Martijn J."/>
            <person name="Lind A.E."/>
            <person name="van Eijk R."/>
            <person name="Schleper C."/>
            <person name="Guy L."/>
            <person name="Ettema T.J."/>
        </authorList>
    </citation>
    <scope>NUCLEOTIDE SEQUENCE</scope>
</reference>
<feature type="domain" description="Malic enzyme NAD-binding" evidence="1">
    <location>
        <begin position="2"/>
        <end position="66"/>
    </location>
</feature>